<evidence type="ECO:0000313" key="1">
    <source>
        <dbReference type="EMBL" id="XBJ28833.1"/>
    </source>
</evidence>
<dbReference type="EMBL" id="CP155620">
    <property type="protein sequence ID" value="XBJ28833.1"/>
    <property type="molecule type" value="Genomic_DNA"/>
</dbReference>
<proteinExistence type="predicted"/>
<name>A0AAU7E7H2_9BACT</name>
<organism evidence="1">
    <name type="scientific">Campylobacter sp. CCS1377</name>
    <dbReference type="NCBI Taxonomy" id="3158229"/>
    <lineage>
        <taxon>Bacteria</taxon>
        <taxon>Pseudomonadati</taxon>
        <taxon>Campylobacterota</taxon>
        <taxon>Epsilonproteobacteria</taxon>
        <taxon>Campylobacterales</taxon>
        <taxon>Campylobacteraceae</taxon>
        <taxon>Campylobacter</taxon>
    </lineage>
</organism>
<gene>
    <name evidence="1" type="ORF">AAH949_07010</name>
</gene>
<dbReference type="RefSeq" id="WP_348518333.1">
    <property type="nucleotide sequence ID" value="NZ_CP155620.1"/>
</dbReference>
<protein>
    <submittedName>
        <fullName evidence="1">Uncharacterized protein</fullName>
    </submittedName>
</protein>
<dbReference type="AlphaFoldDB" id="A0AAU7E7H2"/>
<sequence length="61" mass="7006">MINWLILALLSKKKSINDMIDILKSNSIQKGLFMGQAESEAHFRARKNKAIDYLSELLKDI</sequence>
<reference evidence="1" key="1">
    <citation type="submission" date="2024-05" db="EMBL/GenBank/DDBJ databases">
        <title>Campylobacter coli isolated from environmental waters in Slovenia.</title>
        <authorList>
            <person name="Zautner A.E."/>
            <person name="Bunk B."/>
            <person name="Riedel T."/>
            <person name="Sproeer C."/>
        </authorList>
    </citation>
    <scope>NUCLEOTIDE SEQUENCE</scope>
    <source>
        <strain evidence="1">CCS1377</strain>
    </source>
</reference>
<accession>A0AAU7E7H2</accession>